<proteinExistence type="predicted"/>
<dbReference type="PANTHER" id="PTHR30168:SF0">
    <property type="entry name" value="INNER MEMBRANE PROTEIN"/>
    <property type="match status" value="1"/>
</dbReference>
<keyword evidence="8" id="KW-1185">Reference proteome</keyword>
<feature type="transmembrane region" description="Helical" evidence="6">
    <location>
        <begin position="32"/>
        <end position="49"/>
    </location>
</feature>
<evidence type="ECO:0000256" key="3">
    <source>
        <dbReference type="ARBA" id="ARBA00022989"/>
    </source>
</evidence>
<sequence>MRLDDERESNNIDDIRGSGGGGGGRGRTPIRIGGIGGVLLVLGAMYFGVDPRIVLNLLDQGSGGAPAVVAQQQASSPSPTAPASDPQKQFISRVLASTEDVWTAYFQQMGKTYHDPRLVLFSGGVRSACGYAETSVGPFYCPADQKVYLDLTFFRELKDRLGAGGDFAQAYVVAHEIGHHVQNELGIMEQVNRSGAAAKGATGTSVRTELQADCFAGVWARRADDAKRILQTGDVEEGLNAAAAVGDDRLERQAQGYVVPDSFTHGTSAQRASWFRRGLSSGDVRQCDTFSASTL</sequence>
<reference evidence="7 8" key="1">
    <citation type="submission" date="2021-03" db="EMBL/GenBank/DDBJ databases">
        <title>The complete genome sequence of Acetobacter sacchari TBRC 11175.</title>
        <authorList>
            <person name="Charoenyingcharoen P."/>
            <person name="Yukphan P."/>
        </authorList>
    </citation>
    <scope>NUCLEOTIDE SEQUENCE [LARGE SCALE GENOMIC DNA]</scope>
    <source>
        <strain evidence="7 8">TBRC 11175</strain>
    </source>
</reference>
<protein>
    <submittedName>
        <fullName evidence="7">Neutral zinc metallopeptidase</fullName>
    </submittedName>
</protein>
<name>A0ABS3LSZ9_9PROT</name>
<dbReference type="Pfam" id="PF04228">
    <property type="entry name" value="Zn_peptidase"/>
    <property type="match status" value="1"/>
</dbReference>
<evidence type="ECO:0000256" key="4">
    <source>
        <dbReference type="ARBA" id="ARBA00023136"/>
    </source>
</evidence>
<feature type="compositionally biased region" description="Gly residues" evidence="5">
    <location>
        <begin position="17"/>
        <end position="26"/>
    </location>
</feature>
<evidence type="ECO:0000256" key="1">
    <source>
        <dbReference type="ARBA" id="ARBA00004167"/>
    </source>
</evidence>
<accession>A0ABS3LSZ9</accession>
<keyword evidence="4 6" id="KW-0472">Membrane</keyword>
<keyword evidence="3 6" id="KW-1133">Transmembrane helix</keyword>
<evidence type="ECO:0000313" key="7">
    <source>
        <dbReference type="EMBL" id="MBO1359042.1"/>
    </source>
</evidence>
<comment type="subcellular location">
    <subcellularLocation>
        <location evidence="1">Membrane</location>
        <topology evidence="1">Single-pass membrane protein</topology>
    </subcellularLocation>
</comment>
<evidence type="ECO:0000256" key="5">
    <source>
        <dbReference type="SAM" id="MobiDB-lite"/>
    </source>
</evidence>
<dbReference type="RefSeq" id="WP_207880052.1">
    <property type="nucleotide sequence ID" value="NZ_JAFVMF010000004.1"/>
</dbReference>
<evidence type="ECO:0000313" key="8">
    <source>
        <dbReference type="Proteomes" id="UP000664771"/>
    </source>
</evidence>
<dbReference type="Proteomes" id="UP000664771">
    <property type="component" value="Unassembled WGS sequence"/>
</dbReference>
<feature type="region of interest" description="Disordered" evidence="5">
    <location>
        <begin position="68"/>
        <end position="87"/>
    </location>
</feature>
<evidence type="ECO:0000256" key="6">
    <source>
        <dbReference type="SAM" id="Phobius"/>
    </source>
</evidence>
<dbReference type="PANTHER" id="PTHR30168">
    <property type="entry name" value="PUTATIVE MEMBRANE PROTEIN YPFJ"/>
    <property type="match status" value="1"/>
</dbReference>
<dbReference type="EMBL" id="JAFVMF010000004">
    <property type="protein sequence ID" value="MBO1359042.1"/>
    <property type="molecule type" value="Genomic_DNA"/>
</dbReference>
<dbReference type="InterPro" id="IPR007343">
    <property type="entry name" value="Uncharacterised_pept_Zn_put"/>
</dbReference>
<comment type="caution">
    <text evidence="7">The sequence shown here is derived from an EMBL/GenBank/DDBJ whole genome shotgun (WGS) entry which is preliminary data.</text>
</comment>
<keyword evidence="2 6" id="KW-0812">Transmembrane</keyword>
<organism evidence="7 8">
    <name type="scientific">Acetobacter sacchari</name>
    <dbReference type="NCBI Taxonomy" id="2661687"/>
    <lineage>
        <taxon>Bacteria</taxon>
        <taxon>Pseudomonadati</taxon>
        <taxon>Pseudomonadota</taxon>
        <taxon>Alphaproteobacteria</taxon>
        <taxon>Acetobacterales</taxon>
        <taxon>Acetobacteraceae</taxon>
        <taxon>Acetobacter</taxon>
    </lineage>
</organism>
<feature type="compositionally biased region" description="Basic and acidic residues" evidence="5">
    <location>
        <begin position="1"/>
        <end position="16"/>
    </location>
</feature>
<evidence type="ECO:0000256" key="2">
    <source>
        <dbReference type="ARBA" id="ARBA00022692"/>
    </source>
</evidence>
<gene>
    <name evidence="7" type="ORF">J2D73_04415</name>
</gene>
<feature type="region of interest" description="Disordered" evidence="5">
    <location>
        <begin position="1"/>
        <end position="27"/>
    </location>
</feature>